<feature type="compositionally biased region" description="Acidic residues" evidence="1">
    <location>
        <begin position="91"/>
        <end position="105"/>
    </location>
</feature>
<dbReference type="VEuPathDB" id="FungiDB:H257_12450"/>
<gene>
    <name evidence="3" type="ORF">AaE_008168</name>
</gene>
<evidence type="ECO:0000313" key="4">
    <source>
        <dbReference type="Proteomes" id="UP000469452"/>
    </source>
</evidence>
<accession>A0A6A5A0N8</accession>
<comment type="caution">
    <text evidence="3">The sequence shown here is derived from an EMBL/GenBank/DDBJ whole genome shotgun (WGS) entry which is preliminary data.</text>
</comment>
<protein>
    <recommendedName>
        <fullName evidence="2">WRKY19-like zinc finger domain-containing protein</fullName>
    </recommendedName>
</protein>
<name>A0A6A5A0N8_APHAT</name>
<sequence>MADPVKREPIASSVPRTSTTPATVIASRSYPQQVPSSQEPARKKKATNQSSSHESPRPSSQPIAATLEMSPKSQCSNSSSTDEGAAATATLDDDHDMNDDEEQIDVDYYSSTSENEFDDDDMGVDDDEDEEDIELDQLSLQNGKSCSVEGCTRGAKRGGVCIAHGGGRR</sequence>
<feature type="compositionally biased region" description="Low complexity" evidence="1">
    <location>
        <begin position="81"/>
        <end position="90"/>
    </location>
</feature>
<evidence type="ECO:0000256" key="1">
    <source>
        <dbReference type="SAM" id="MobiDB-lite"/>
    </source>
</evidence>
<feature type="compositionally biased region" description="Polar residues" evidence="1">
    <location>
        <begin position="29"/>
        <end position="39"/>
    </location>
</feature>
<evidence type="ECO:0000259" key="2">
    <source>
        <dbReference type="Pfam" id="PF24906"/>
    </source>
</evidence>
<organism evidence="3 4">
    <name type="scientific">Aphanomyces astaci</name>
    <name type="common">Crayfish plague agent</name>
    <dbReference type="NCBI Taxonomy" id="112090"/>
    <lineage>
        <taxon>Eukaryota</taxon>
        <taxon>Sar</taxon>
        <taxon>Stramenopiles</taxon>
        <taxon>Oomycota</taxon>
        <taxon>Saprolegniomycetes</taxon>
        <taxon>Saprolegniales</taxon>
        <taxon>Verrucalvaceae</taxon>
        <taxon>Aphanomyces</taxon>
    </lineage>
</organism>
<feature type="compositionally biased region" description="Low complexity" evidence="1">
    <location>
        <begin position="50"/>
        <end position="62"/>
    </location>
</feature>
<dbReference type="AlphaFoldDB" id="A0A6A5A0N8"/>
<feature type="compositionally biased region" description="Acidic residues" evidence="1">
    <location>
        <begin position="115"/>
        <end position="129"/>
    </location>
</feature>
<dbReference type="InterPro" id="IPR056866">
    <property type="entry name" value="Znf_WRKY19"/>
</dbReference>
<dbReference type="EMBL" id="VJMI01014021">
    <property type="protein sequence ID" value="KAF0746324.1"/>
    <property type="molecule type" value="Genomic_DNA"/>
</dbReference>
<feature type="domain" description="WRKY19-like zinc finger" evidence="2">
    <location>
        <begin position="143"/>
        <end position="166"/>
    </location>
</feature>
<feature type="non-terminal residue" evidence="3">
    <location>
        <position position="169"/>
    </location>
</feature>
<feature type="region of interest" description="Disordered" evidence="1">
    <location>
        <begin position="1"/>
        <end position="129"/>
    </location>
</feature>
<reference evidence="3 4" key="1">
    <citation type="submission" date="2019-06" db="EMBL/GenBank/DDBJ databases">
        <title>Genomics analysis of Aphanomyces spp. identifies a new class of oomycete effector associated with host adaptation.</title>
        <authorList>
            <person name="Gaulin E."/>
        </authorList>
    </citation>
    <scope>NUCLEOTIDE SEQUENCE [LARGE SCALE GENOMIC DNA]</scope>
    <source>
        <strain evidence="3 4">E</strain>
    </source>
</reference>
<dbReference type="Proteomes" id="UP000469452">
    <property type="component" value="Unassembled WGS sequence"/>
</dbReference>
<feature type="compositionally biased region" description="Polar residues" evidence="1">
    <location>
        <begin position="71"/>
        <end position="80"/>
    </location>
</feature>
<proteinExistence type="predicted"/>
<evidence type="ECO:0000313" key="3">
    <source>
        <dbReference type="EMBL" id="KAF0746324.1"/>
    </source>
</evidence>
<dbReference type="Pfam" id="PF24906">
    <property type="entry name" value="Zf_WRKY19"/>
    <property type="match status" value="1"/>
</dbReference>